<dbReference type="GO" id="GO:1905786">
    <property type="term" value="P:positive regulation of anaphase-promoting complex-dependent catabolic process"/>
    <property type="evidence" value="ECO:0007669"/>
    <property type="project" value="TreeGrafter"/>
</dbReference>
<name>A0AAD6HBU1_9EURO</name>
<evidence type="ECO:0000256" key="2">
    <source>
        <dbReference type="ARBA" id="ARBA00022574"/>
    </source>
</evidence>
<dbReference type="AlphaFoldDB" id="A0AAD6HBU1"/>
<dbReference type="FunFam" id="2.130.10.10:FF:000098">
    <property type="entry name" value="WD repeat-containing protein slp1"/>
    <property type="match status" value="1"/>
</dbReference>
<feature type="repeat" description="WD" evidence="7">
    <location>
        <begin position="590"/>
        <end position="623"/>
    </location>
</feature>
<dbReference type="PANTHER" id="PTHR19918">
    <property type="entry name" value="CELL DIVISION CYCLE 20 CDC20 FIZZY -RELATED"/>
    <property type="match status" value="1"/>
</dbReference>
<dbReference type="PROSITE" id="PS50082">
    <property type="entry name" value="WD_REPEATS_2"/>
    <property type="match status" value="3"/>
</dbReference>
<feature type="compositionally biased region" description="Low complexity" evidence="8">
    <location>
        <begin position="71"/>
        <end position="108"/>
    </location>
</feature>
<sequence length="653" mass="70175">MATASVTTPKKSHHGLFSSKTAGGRMPLTPSPHTRSVVTPQASINESPFTPPRGSEASRGQSQSIYGGNLSSIFAKSATSKSSTTTKSSSKTTKSSSATTKSASISKAPRPPQRESHRDSPKSNIARRKCKSPKHLELGVSDWSLTGTGPSSSQSPAKERVRREVPVTRARTAKTTVRIPHNSGDRFIPNRTASEGLVTTGAAKPDDNQRPKSGVSEGSGSSVLASAASAFDINGRGAEDDLTAALESLGLEDNESSTYTRPAPDKVAYESSLANACDINLNTRILAFKPPPPESSKPIDLRAQYNRPLRPAKSNAAQFRRRVQTAPERVLDAPGLLDDYYLNLLDWSSGNQVAIGLERNVYVWSAESGSVNCLLETSPDTYVSSVKWSGDGAYVGVGLGTGEVQIWDVEEGTKLRSMHGHDSRVGVMGWSKHTLSTGARSGLVFNHDVRIAQHKVAELVSHTSEVCGLEWRSDGAQLATGGNDNLVNIWDARSLSAPKFTKTNHRAAVKALSWCPWQLNLLATGGGSYDRHIHFWNTTTGARTNSIDTGSQVTSLRWSNHYREIVSSSGFPDNSLSIWSYPTLVRNVEIPAHETRVLHSSLSPDGQMLATAAADESLKFWKVFERKPGSSASASREGGVGSKAQLTKAMTIR</sequence>
<feature type="compositionally biased region" description="Polar residues" evidence="8">
    <location>
        <begin position="58"/>
        <end position="70"/>
    </location>
</feature>
<reference evidence="10" key="2">
    <citation type="submission" date="2023-01" db="EMBL/GenBank/DDBJ databases">
        <authorList>
            <person name="Petersen C."/>
        </authorList>
    </citation>
    <scope>NUCLEOTIDE SEQUENCE</scope>
    <source>
        <strain evidence="10">IBT 17514</strain>
    </source>
</reference>
<feature type="repeat" description="WD" evidence="7">
    <location>
        <begin position="459"/>
        <end position="494"/>
    </location>
</feature>
<evidence type="ECO:0000256" key="1">
    <source>
        <dbReference type="ARBA" id="ARBA00006445"/>
    </source>
</evidence>
<keyword evidence="3" id="KW-0132">Cell division</keyword>
<feature type="region of interest" description="Disordered" evidence="8">
    <location>
        <begin position="1"/>
        <end position="221"/>
    </location>
</feature>
<evidence type="ECO:0000256" key="3">
    <source>
        <dbReference type="ARBA" id="ARBA00022618"/>
    </source>
</evidence>
<feature type="region of interest" description="Disordered" evidence="8">
    <location>
        <begin position="629"/>
        <end position="653"/>
    </location>
</feature>
<evidence type="ECO:0000256" key="4">
    <source>
        <dbReference type="ARBA" id="ARBA00022737"/>
    </source>
</evidence>
<evidence type="ECO:0000313" key="10">
    <source>
        <dbReference type="EMBL" id="KAJ5704004.1"/>
    </source>
</evidence>
<proteinExistence type="inferred from homology"/>
<evidence type="ECO:0000256" key="8">
    <source>
        <dbReference type="SAM" id="MobiDB-lite"/>
    </source>
</evidence>
<accession>A0AAD6HBU1</accession>
<dbReference type="GO" id="GO:0005680">
    <property type="term" value="C:anaphase-promoting complex"/>
    <property type="evidence" value="ECO:0007669"/>
    <property type="project" value="TreeGrafter"/>
</dbReference>
<dbReference type="PROSITE" id="PS00678">
    <property type="entry name" value="WD_REPEATS_1"/>
    <property type="match status" value="1"/>
</dbReference>
<dbReference type="GO" id="GO:0051301">
    <property type="term" value="P:cell division"/>
    <property type="evidence" value="ECO:0007669"/>
    <property type="project" value="UniProtKB-KW"/>
</dbReference>
<organism evidence="10 11">
    <name type="scientific">Penicillium malachiteum</name>
    <dbReference type="NCBI Taxonomy" id="1324776"/>
    <lineage>
        <taxon>Eukaryota</taxon>
        <taxon>Fungi</taxon>
        <taxon>Dikarya</taxon>
        <taxon>Ascomycota</taxon>
        <taxon>Pezizomycotina</taxon>
        <taxon>Eurotiomycetes</taxon>
        <taxon>Eurotiomycetidae</taxon>
        <taxon>Eurotiales</taxon>
        <taxon>Aspergillaceae</taxon>
        <taxon>Penicillium</taxon>
    </lineage>
</organism>
<keyword evidence="11" id="KW-1185">Reference proteome</keyword>
<feature type="compositionally biased region" description="Polar residues" evidence="8">
    <location>
        <begin position="31"/>
        <end position="48"/>
    </location>
</feature>
<gene>
    <name evidence="10" type="ORF">N7493_011142</name>
</gene>
<dbReference type="Pfam" id="PF24807">
    <property type="entry name" value="WD40_CDC20-Fz"/>
    <property type="match status" value="1"/>
</dbReference>
<dbReference type="InterPro" id="IPR019775">
    <property type="entry name" value="WD40_repeat_CS"/>
</dbReference>
<evidence type="ECO:0000313" key="11">
    <source>
        <dbReference type="Proteomes" id="UP001215712"/>
    </source>
</evidence>
<keyword evidence="2 7" id="KW-0853">WD repeat</keyword>
<dbReference type="SUPFAM" id="SSF50978">
    <property type="entry name" value="WD40 repeat-like"/>
    <property type="match status" value="1"/>
</dbReference>
<dbReference type="GO" id="GO:0031145">
    <property type="term" value="P:anaphase-promoting complex-dependent catabolic process"/>
    <property type="evidence" value="ECO:0007669"/>
    <property type="project" value="TreeGrafter"/>
</dbReference>
<dbReference type="InterPro" id="IPR015943">
    <property type="entry name" value="WD40/YVTN_repeat-like_dom_sf"/>
</dbReference>
<dbReference type="PANTHER" id="PTHR19918:SF8">
    <property type="entry name" value="FI02843P"/>
    <property type="match status" value="1"/>
</dbReference>
<feature type="domain" description="CDC20/Fizzy WD40" evidence="9">
    <location>
        <begin position="331"/>
        <end position="621"/>
    </location>
</feature>
<feature type="compositionally biased region" description="Basic and acidic residues" evidence="8">
    <location>
        <begin position="112"/>
        <end position="121"/>
    </location>
</feature>
<dbReference type="InterPro" id="IPR036322">
    <property type="entry name" value="WD40_repeat_dom_sf"/>
</dbReference>
<feature type="compositionally biased region" description="Basic and acidic residues" evidence="8">
    <location>
        <begin position="157"/>
        <end position="166"/>
    </location>
</feature>
<keyword evidence="6" id="KW-0131">Cell cycle</keyword>
<reference evidence="10" key="1">
    <citation type="journal article" date="2023" name="IMA Fungus">
        <title>Comparative genomic study of the Penicillium genus elucidates a diverse pangenome and 15 lateral gene transfer events.</title>
        <authorList>
            <person name="Petersen C."/>
            <person name="Sorensen T."/>
            <person name="Nielsen M.R."/>
            <person name="Sondergaard T.E."/>
            <person name="Sorensen J.L."/>
            <person name="Fitzpatrick D.A."/>
            <person name="Frisvad J.C."/>
            <person name="Nielsen K.L."/>
        </authorList>
    </citation>
    <scope>NUCLEOTIDE SEQUENCE</scope>
    <source>
        <strain evidence="10">IBT 17514</strain>
    </source>
</reference>
<feature type="compositionally biased region" description="Polar residues" evidence="8">
    <location>
        <begin position="143"/>
        <end position="156"/>
    </location>
</feature>
<evidence type="ECO:0000256" key="5">
    <source>
        <dbReference type="ARBA" id="ARBA00022776"/>
    </source>
</evidence>
<dbReference type="EMBL" id="JAQJAN010000020">
    <property type="protein sequence ID" value="KAJ5704004.1"/>
    <property type="molecule type" value="Genomic_DNA"/>
</dbReference>
<dbReference type="SMART" id="SM00320">
    <property type="entry name" value="WD40"/>
    <property type="match status" value="6"/>
</dbReference>
<dbReference type="Gene3D" id="2.130.10.10">
    <property type="entry name" value="YVTN repeat-like/Quinoprotein amine dehydrogenase"/>
    <property type="match status" value="1"/>
</dbReference>
<evidence type="ECO:0000256" key="6">
    <source>
        <dbReference type="ARBA" id="ARBA00023306"/>
    </source>
</evidence>
<dbReference type="PROSITE" id="PS50294">
    <property type="entry name" value="WD_REPEATS_REGION"/>
    <property type="match status" value="2"/>
</dbReference>
<comment type="caution">
    <text evidence="10">The sequence shown here is derived from an EMBL/GenBank/DDBJ whole genome shotgun (WGS) entry which is preliminary data.</text>
</comment>
<comment type="similarity">
    <text evidence="1">Belongs to the WD repeat CDC20/Fizzy family.</text>
</comment>
<evidence type="ECO:0000256" key="7">
    <source>
        <dbReference type="PROSITE-ProRule" id="PRU00221"/>
    </source>
</evidence>
<evidence type="ECO:0000259" key="9">
    <source>
        <dbReference type="Pfam" id="PF24807"/>
    </source>
</evidence>
<dbReference type="Proteomes" id="UP001215712">
    <property type="component" value="Unassembled WGS sequence"/>
</dbReference>
<dbReference type="GO" id="GO:1990757">
    <property type="term" value="F:ubiquitin ligase activator activity"/>
    <property type="evidence" value="ECO:0007669"/>
    <property type="project" value="TreeGrafter"/>
</dbReference>
<feature type="repeat" description="WD" evidence="7">
    <location>
        <begin position="376"/>
        <end position="417"/>
    </location>
</feature>
<keyword evidence="4" id="KW-0677">Repeat</keyword>
<dbReference type="GO" id="GO:0010997">
    <property type="term" value="F:anaphase-promoting complex binding"/>
    <property type="evidence" value="ECO:0007669"/>
    <property type="project" value="InterPro"/>
</dbReference>
<dbReference type="InterPro" id="IPR056150">
    <property type="entry name" value="WD40_CDC20-Fz"/>
</dbReference>
<dbReference type="InterPro" id="IPR001680">
    <property type="entry name" value="WD40_rpt"/>
</dbReference>
<feature type="compositionally biased region" description="Low complexity" evidence="8">
    <location>
        <begin position="167"/>
        <end position="178"/>
    </location>
</feature>
<protein>
    <submittedName>
        <fullName evidence="10">WD repeat-containing protein slp1</fullName>
    </submittedName>
</protein>
<keyword evidence="5" id="KW-0498">Mitosis</keyword>
<dbReference type="InterPro" id="IPR033010">
    <property type="entry name" value="Cdc20/Fizzy"/>
</dbReference>